<keyword evidence="2" id="KW-1185">Reference proteome</keyword>
<gene>
    <name evidence="1" type="ORF">VT98_12532</name>
</gene>
<name>A0A3S3UCA9_9BACT</name>
<evidence type="ECO:0000313" key="2">
    <source>
        <dbReference type="Proteomes" id="UP000288086"/>
    </source>
</evidence>
<dbReference type="Proteomes" id="UP000288086">
    <property type="component" value="Unassembled WGS sequence"/>
</dbReference>
<dbReference type="Pfam" id="PF09411">
    <property type="entry name" value="PagL"/>
    <property type="match status" value="1"/>
</dbReference>
<sequence length="230" mass="25723">MLICYQLEPSRSGFPLPSRKFIKQEPVMIKDRLQFVRFLSCMFCLLGTVLLSRGTANAAELVNPFDFSQDSYVFLGGYGQSVPGWGKTEERVTTLELIPRCNHRIIDNMGSGWYRGFHSILLEVPLSLVLSPDESAMLGITFLGAYTFTADPIWQPYLFGGGGPVYNFADIPGMGADINGNYQFGIGLEYAWTENRKLLVESRYHHISNNGSEDPNDPLNAYKLLVGVTF</sequence>
<dbReference type="InterPro" id="IPR018550">
    <property type="entry name" value="Lipid-A_deacylase-rel"/>
</dbReference>
<dbReference type="AlphaFoldDB" id="A0A3S3UCA9"/>
<organism evidence="1 2">
    <name type="scientific">Candidatus Electrothrix communis</name>
    <dbReference type="NCBI Taxonomy" id="1859133"/>
    <lineage>
        <taxon>Bacteria</taxon>
        <taxon>Pseudomonadati</taxon>
        <taxon>Thermodesulfobacteriota</taxon>
        <taxon>Desulfobulbia</taxon>
        <taxon>Desulfobulbales</taxon>
        <taxon>Desulfobulbaceae</taxon>
        <taxon>Candidatus Electrothrix</taxon>
    </lineage>
</organism>
<accession>A0A3S3UCA9</accession>
<evidence type="ECO:0000313" key="1">
    <source>
        <dbReference type="EMBL" id="RWX46844.1"/>
    </source>
</evidence>
<protein>
    <submittedName>
        <fullName evidence="1">Lipid A 3-O-deacylase (PagL)</fullName>
    </submittedName>
</protein>
<dbReference type="InterPro" id="IPR011250">
    <property type="entry name" value="OMP/PagP_B-barrel"/>
</dbReference>
<comment type="caution">
    <text evidence="1">The sequence shown here is derived from an EMBL/GenBank/DDBJ whole genome shotgun (WGS) entry which is preliminary data.</text>
</comment>
<dbReference type="SUPFAM" id="SSF56925">
    <property type="entry name" value="OMPA-like"/>
    <property type="match status" value="1"/>
</dbReference>
<dbReference type="EMBL" id="MTKP01000253">
    <property type="protein sequence ID" value="RWX46844.1"/>
    <property type="molecule type" value="Genomic_DNA"/>
</dbReference>
<dbReference type="Gene3D" id="2.40.160.20">
    <property type="match status" value="1"/>
</dbReference>
<reference evidence="1 2" key="1">
    <citation type="submission" date="2017-01" db="EMBL/GenBank/DDBJ databases">
        <title>The cable genome- insights into the physiology and evolution of filamentous bacteria capable of sulfide oxidation via long distance electron transfer.</title>
        <authorList>
            <person name="Schreiber L."/>
            <person name="Bjerg J.T."/>
            <person name="Boggild A."/>
            <person name="Van De Vossenberg J."/>
            <person name="Meysman F."/>
            <person name="Nielsen L.P."/>
            <person name="Schramm A."/>
            <person name="Kjeldsen K.U."/>
        </authorList>
    </citation>
    <scope>NUCLEOTIDE SEQUENCE [LARGE SCALE GENOMIC DNA]</scope>
    <source>
        <strain evidence="1">A1</strain>
    </source>
</reference>
<proteinExistence type="predicted"/>